<evidence type="ECO:0000313" key="2">
    <source>
        <dbReference type="Proteomes" id="UP000800036"/>
    </source>
</evidence>
<organism evidence="1 2">
    <name type="scientific">Bimuria novae-zelandiae CBS 107.79</name>
    <dbReference type="NCBI Taxonomy" id="1447943"/>
    <lineage>
        <taxon>Eukaryota</taxon>
        <taxon>Fungi</taxon>
        <taxon>Dikarya</taxon>
        <taxon>Ascomycota</taxon>
        <taxon>Pezizomycotina</taxon>
        <taxon>Dothideomycetes</taxon>
        <taxon>Pleosporomycetidae</taxon>
        <taxon>Pleosporales</taxon>
        <taxon>Massarineae</taxon>
        <taxon>Didymosphaeriaceae</taxon>
        <taxon>Bimuria</taxon>
    </lineage>
</organism>
<accession>A0A6A5VD57</accession>
<dbReference type="Proteomes" id="UP000800036">
    <property type="component" value="Unassembled WGS sequence"/>
</dbReference>
<evidence type="ECO:0000313" key="1">
    <source>
        <dbReference type="EMBL" id="KAF1971157.1"/>
    </source>
</evidence>
<proteinExistence type="predicted"/>
<keyword evidence="2" id="KW-1185">Reference proteome</keyword>
<dbReference type="AlphaFoldDB" id="A0A6A5VD57"/>
<dbReference type="EMBL" id="ML976695">
    <property type="protein sequence ID" value="KAF1971157.1"/>
    <property type="molecule type" value="Genomic_DNA"/>
</dbReference>
<protein>
    <submittedName>
        <fullName evidence="1">Uncharacterized protein</fullName>
    </submittedName>
</protein>
<sequence length="157" mass="17479">MIVGAELLGLIAASKTVTGAAGGICGFIMECKTAPKSAIELSTVLHQKKRVLEMLLDDIGTMSPSNEHIHLIRQIVRLMKNIIRDFYAKIAPLIGCTWSRKKLKKMGFKRLTGKIGAAMKNCKARLNWAWSRVTTQTKLQQLRDGMESLSRIHQSLC</sequence>
<name>A0A6A5VD57_9PLEO</name>
<gene>
    <name evidence="1" type="ORF">BU23DRAFT_195094</name>
</gene>
<reference evidence="1" key="1">
    <citation type="journal article" date="2020" name="Stud. Mycol.">
        <title>101 Dothideomycetes genomes: a test case for predicting lifestyles and emergence of pathogens.</title>
        <authorList>
            <person name="Haridas S."/>
            <person name="Albert R."/>
            <person name="Binder M."/>
            <person name="Bloem J."/>
            <person name="Labutti K."/>
            <person name="Salamov A."/>
            <person name="Andreopoulos B."/>
            <person name="Baker S."/>
            <person name="Barry K."/>
            <person name="Bills G."/>
            <person name="Bluhm B."/>
            <person name="Cannon C."/>
            <person name="Castanera R."/>
            <person name="Culley D."/>
            <person name="Daum C."/>
            <person name="Ezra D."/>
            <person name="Gonzalez J."/>
            <person name="Henrissat B."/>
            <person name="Kuo A."/>
            <person name="Liang C."/>
            <person name="Lipzen A."/>
            <person name="Lutzoni F."/>
            <person name="Magnuson J."/>
            <person name="Mondo S."/>
            <person name="Nolan M."/>
            <person name="Ohm R."/>
            <person name="Pangilinan J."/>
            <person name="Park H.-J."/>
            <person name="Ramirez L."/>
            <person name="Alfaro M."/>
            <person name="Sun H."/>
            <person name="Tritt A."/>
            <person name="Yoshinaga Y."/>
            <person name="Zwiers L.-H."/>
            <person name="Turgeon B."/>
            <person name="Goodwin S."/>
            <person name="Spatafora J."/>
            <person name="Crous P."/>
            <person name="Grigoriev I."/>
        </authorList>
    </citation>
    <scope>NUCLEOTIDE SEQUENCE</scope>
    <source>
        <strain evidence="1">CBS 107.79</strain>
    </source>
</reference>